<organism evidence="2 3">
    <name type="scientific">candidate division MSBL1 archaeon SCGC-AAA259A05</name>
    <dbReference type="NCBI Taxonomy" id="1698259"/>
    <lineage>
        <taxon>Archaea</taxon>
        <taxon>Methanobacteriati</taxon>
        <taxon>Methanobacteriota</taxon>
        <taxon>candidate division MSBL1</taxon>
    </lineage>
</organism>
<protein>
    <submittedName>
        <fullName evidence="2">Uncharacterized protein</fullName>
    </submittedName>
</protein>
<gene>
    <name evidence="2" type="ORF">AKJ57_02265</name>
</gene>
<feature type="compositionally biased region" description="Acidic residues" evidence="1">
    <location>
        <begin position="86"/>
        <end position="96"/>
    </location>
</feature>
<name>A0A133UAC8_9EURY</name>
<sequence>MSVFFFSHFSFKSVEIRSVGVDKGREGERREHSEGRDTDRPLLSEPRSLPRSALPSGGRAFPSLFSSLSLILKKQFSPTSRSVTNETEEGQGDEIS</sequence>
<feature type="region of interest" description="Disordered" evidence="1">
    <location>
        <begin position="76"/>
        <end position="96"/>
    </location>
</feature>
<evidence type="ECO:0000313" key="3">
    <source>
        <dbReference type="Proteomes" id="UP000070163"/>
    </source>
</evidence>
<evidence type="ECO:0000256" key="1">
    <source>
        <dbReference type="SAM" id="MobiDB-lite"/>
    </source>
</evidence>
<keyword evidence="3" id="KW-1185">Reference proteome</keyword>
<proteinExistence type="predicted"/>
<evidence type="ECO:0000313" key="2">
    <source>
        <dbReference type="EMBL" id="KXA91142.1"/>
    </source>
</evidence>
<dbReference type="Proteomes" id="UP000070163">
    <property type="component" value="Unassembled WGS sequence"/>
</dbReference>
<reference evidence="2 3" key="1">
    <citation type="journal article" date="2016" name="Sci. Rep.">
        <title>Metabolic traits of an uncultured archaeal lineage -MSBL1- from brine pools of the Red Sea.</title>
        <authorList>
            <person name="Mwirichia R."/>
            <person name="Alam I."/>
            <person name="Rashid M."/>
            <person name="Vinu M."/>
            <person name="Ba-Alawi W."/>
            <person name="Anthony Kamau A."/>
            <person name="Kamanda Ngugi D."/>
            <person name="Goker M."/>
            <person name="Klenk H.P."/>
            <person name="Bajic V."/>
            <person name="Stingl U."/>
        </authorList>
    </citation>
    <scope>NUCLEOTIDE SEQUENCE [LARGE SCALE GENOMIC DNA]</scope>
    <source>
        <strain evidence="2">SCGC-AAA259A05</strain>
    </source>
</reference>
<dbReference type="AlphaFoldDB" id="A0A133UAC8"/>
<feature type="compositionally biased region" description="Polar residues" evidence="1">
    <location>
        <begin position="76"/>
        <end position="85"/>
    </location>
</feature>
<comment type="caution">
    <text evidence="2">The sequence shown here is derived from an EMBL/GenBank/DDBJ whole genome shotgun (WGS) entry which is preliminary data.</text>
</comment>
<dbReference type="EMBL" id="LHXJ01000019">
    <property type="protein sequence ID" value="KXA91142.1"/>
    <property type="molecule type" value="Genomic_DNA"/>
</dbReference>
<feature type="compositionally biased region" description="Basic and acidic residues" evidence="1">
    <location>
        <begin position="20"/>
        <end position="42"/>
    </location>
</feature>
<accession>A0A133UAC8</accession>
<feature type="region of interest" description="Disordered" evidence="1">
    <location>
        <begin position="20"/>
        <end position="58"/>
    </location>
</feature>